<keyword evidence="2" id="KW-0732">Signal</keyword>
<dbReference type="HOGENOM" id="CLU_074343_1_1_11"/>
<dbReference type="PANTHER" id="PTHR36933:SF1">
    <property type="entry name" value="SLL0788 PROTEIN"/>
    <property type="match status" value="1"/>
</dbReference>
<accession>F5XE70</accession>
<organism evidence="4 5">
    <name type="scientific">Microlunatus phosphovorus (strain ATCC 700054 / DSM 10555 / JCM 9379 / NBRC 101784 / NCIMB 13414 / VKM Ac-1990 / NM-1)</name>
    <dbReference type="NCBI Taxonomy" id="1032480"/>
    <lineage>
        <taxon>Bacteria</taxon>
        <taxon>Bacillati</taxon>
        <taxon>Actinomycetota</taxon>
        <taxon>Actinomycetes</taxon>
        <taxon>Propionibacteriales</taxon>
        <taxon>Propionibacteriaceae</taxon>
        <taxon>Microlunatus</taxon>
    </lineage>
</organism>
<feature type="chain" id="PRO_5003328708" description="DUF305 domain-containing protein" evidence="2">
    <location>
        <begin position="24"/>
        <end position="211"/>
    </location>
</feature>
<name>F5XE70_MICPN</name>
<evidence type="ECO:0000259" key="3">
    <source>
        <dbReference type="Pfam" id="PF03713"/>
    </source>
</evidence>
<keyword evidence="5" id="KW-1185">Reference proteome</keyword>
<dbReference type="PANTHER" id="PTHR36933">
    <property type="entry name" value="SLL0788 PROTEIN"/>
    <property type="match status" value="1"/>
</dbReference>
<reference evidence="4 5" key="1">
    <citation type="submission" date="2011-05" db="EMBL/GenBank/DDBJ databases">
        <title>Whole genome sequence of Microlunatus phosphovorus NM-1.</title>
        <authorList>
            <person name="Hosoyama A."/>
            <person name="Sasaki K."/>
            <person name="Harada T."/>
            <person name="Igarashi R."/>
            <person name="Kawakoshi A."/>
            <person name="Sasagawa M."/>
            <person name="Fukada J."/>
            <person name="Nakamura S."/>
            <person name="Katano Y."/>
            <person name="Hanada S."/>
            <person name="Kamagata Y."/>
            <person name="Nakamura N."/>
            <person name="Yamazaki S."/>
            <person name="Fujita N."/>
        </authorList>
    </citation>
    <scope>NUCLEOTIDE SEQUENCE [LARGE SCALE GENOMIC DNA]</scope>
    <source>
        <strain evidence="5">ATCC 700054 / DSM 10555 / JCM 9379 / NBRC 101784 / NCIMB 13414 / VKM Ac-1990 / NM-1</strain>
    </source>
</reference>
<dbReference type="EMBL" id="AP012204">
    <property type="protein sequence ID" value="BAK37618.1"/>
    <property type="molecule type" value="Genomic_DNA"/>
</dbReference>
<dbReference type="Gene3D" id="1.20.1260.10">
    <property type="match status" value="1"/>
</dbReference>
<feature type="compositionally biased region" description="Gly residues" evidence="1">
    <location>
        <begin position="30"/>
        <end position="40"/>
    </location>
</feature>
<dbReference type="Proteomes" id="UP000007947">
    <property type="component" value="Chromosome"/>
</dbReference>
<evidence type="ECO:0000313" key="5">
    <source>
        <dbReference type="Proteomes" id="UP000007947"/>
    </source>
</evidence>
<dbReference type="RefSeq" id="WP_013865449.1">
    <property type="nucleotide sequence ID" value="NC_015635.1"/>
</dbReference>
<dbReference type="Pfam" id="PF03713">
    <property type="entry name" value="DUF305"/>
    <property type="match status" value="1"/>
</dbReference>
<feature type="region of interest" description="Disordered" evidence="1">
    <location>
        <begin position="30"/>
        <end position="56"/>
    </location>
</feature>
<evidence type="ECO:0000313" key="4">
    <source>
        <dbReference type="EMBL" id="BAK37618.1"/>
    </source>
</evidence>
<dbReference type="AlphaFoldDB" id="F5XE70"/>
<gene>
    <name evidence="4" type="ordered locus">MLP_46040</name>
</gene>
<protein>
    <recommendedName>
        <fullName evidence="3">DUF305 domain-containing protein</fullName>
    </recommendedName>
</protein>
<dbReference type="InterPro" id="IPR005183">
    <property type="entry name" value="DUF305_CopM-like"/>
</dbReference>
<feature type="domain" description="DUF305" evidence="3">
    <location>
        <begin position="64"/>
        <end position="209"/>
    </location>
</feature>
<dbReference type="eggNOG" id="COG3544">
    <property type="taxonomic scope" value="Bacteria"/>
</dbReference>
<feature type="compositionally biased region" description="Low complexity" evidence="1">
    <location>
        <begin position="41"/>
        <end position="56"/>
    </location>
</feature>
<sequence length="211" mass="22090">MNKKFRRALVAVVSGVTLVLALAACSGGQSGNTGDGGGGPAAPSSGVPSAGASNPGSVAKNPADIMFVVMMIPHHEQAVEMSDLLLAKSGVDADVRKLAEQIKAAQQPEIDQMKGWLADWGIDDSHMGSMDHAGHMDGMLSKKQLAELQKADGPTGQKLYLEGMVEHHQGAIDMANNVLGVGQDPDVKRLAETIVVSQQAEIVEMNKMLGR</sequence>
<dbReference type="InterPro" id="IPR012347">
    <property type="entry name" value="Ferritin-like"/>
</dbReference>
<feature type="signal peptide" evidence="2">
    <location>
        <begin position="1"/>
        <end position="23"/>
    </location>
</feature>
<dbReference type="OrthoDB" id="26872at2"/>
<dbReference type="STRING" id="1032480.MLP_46040"/>
<proteinExistence type="predicted"/>
<evidence type="ECO:0000256" key="1">
    <source>
        <dbReference type="SAM" id="MobiDB-lite"/>
    </source>
</evidence>
<dbReference type="PROSITE" id="PS51257">
    <property type="entry name" value="PROKAR_LIPOPROTEIN"/>
    <property type="match status" value="1"/>
</dbReference>
<evidence type="ECO:0000256" key="2">
    <source>
        <dbReference type="SAM" id="SignalP"/>
    </source>
</evidence>
<dbReference type="KEGG" id="mph:MLP_46040"/>